<feature type="domain" description="DZIP3-like HEPN" evidence="1">
    <location>
        <begin position="38"/>
        <end position="146"/>
    </location>
</feature>
<proteinExistence type="predicted"/>
<sequence length="179" mass="20726">MVKITEEEDNYVRICLLLSGISQRAARSFFDTEFVPSCLYQSFKKEYKTLYGLKQEKTINQSQWNRLFPLKGSPDSKTFDVTLIILLLRNLTDLKPPKRGFDNLPLASDTTPSADLATIKYYRNYIAHIEDGKIESSFFTKAWQDIIGVSKCIHMELFSSRRRFGIVVFLSSFKIEEIT</sequence>
<dbReference type="Pfam" id="PF18738">
    <property type="entry name" value="HEPN_DZIP3"/>
    <property type="match status" value="1"/>
</dbReference>
<protein>
    <recommendedName>
        <fullName evidence="1">DZIP3-like HEPN domain-containing protein</fullName>
    </recommendedName>
</protein>
<reference evidence="2 3" key="1">
    <citation type="submission" date="2020-06" db="EMBL/GenBank/DDBJ databases">
        <authorList>
            <person name="Li R."/>
            <person name="Bekaert M."/>
        </authorList>
    </citation>
    <scope>NUCLEOTIDE SEQUENCE [LARGE SCALE GENOMIC DNA]</scope>
    <source>
        <strain evidence="3">wild</strain>
    </source>
</reference>
<evidence type="ECO:0000313" key="2">
    <source>
        <dbReference type="EMBL" id="CAC5364245.1"/>
    </source>
</evidence>
<accession>A0A6J8A9Z7</accession>
<organism evidence="2 3">
    <name type="scientific">Mytilus coruscus</name>
    <name type="common">Sea mussel</name>
    <dbReference type="NCBI Taxonomy" id="42192"/>
    <lineage>
        <taxon>Eukaryota</taxon>
        <taxon>Metazoa</taxon>
        <taxon>Spiralia</taxon>
        <taxon>Lophotrochozoa</taxon>
        <taxon>Mollusca</taxon>
        <taxon>Bivalvia</taxon>
        <taxon>Autobranchia</taxon>
        <taxon>Pteriomorphia</taxon>
        <taxon>Mytilida</taxon>
        <taxon>Mytiloidea</taxon>
        <taxon>Mytilidae</taxon>
        <taxon>Mytilinae</taxon>
        <taxon>Mytilus</taxon>
    </lineage>
</organism>
<evidence type="ECO:0000259" key="1">
    <source>
        <dbReference type="Pfam" id="PF18738"/>
    </source>
</evidence>
<keyword evidence="3" id="KW-1185">Reference proteome</keyword>
<dbReference type="EMBL" id="CACVKT020000959">
    <property type="protein sequence ID" value="CAC5364245.1"/>
    <property type="molecule type" value="Genomic_DNA"/>
</dbReference>
<dbReference type="OrthoDB" id="6083162at2759"/>
<dbReference type="AlphaFoldDB" id="A0A6J8A9Z7"/>
<gene>
    <name evidence="2" type="ORF">MCOR_5360</name>
</gene>
<dbReference type="Proteomes" id="UP000507470">
    <property type="component" value="Unassembled WGS sequence"/>
</dbReference>
<dbReference type="InterPro" id="IPR041249">
    <property type="entry name" value="HEPN_DZIP3"/>
</dbReference>
<evidence type="ECO:0000313" key="3">
    <source>
        <dbReference type="Proteomes" id="UP000507470"/>
    </source>
</evidence>
<name>A0A6J8A9Z7_MYTCO</name>